<sequence length="141" mass="14036">MTMSQIAMVLYGLAAAGIAALGLRYLTTAVPIGYHAAILAKAGEAPSAAVKQILNSAYRVIGGALLGLALCLGFIGMGPAGSGSLRAILFAAAAGLIAGGVSTVAAWRLHAETGERTPWLPAAVLTLVIVIASLVAWAGNP</sequence>
<proteinExistence type="predicted"/>
<dbReference type="Proteomes" id="UP000221168">
    <property type="component" value="Unassembled WGS sequence"/>
</dbReference>
<protein>
    <recommendedName>
        <fullName evidence="4">DUF4345 domain-containing protein</fullName>
    </recommendedName>
</protein>
<feature type="transmembrane region" description="Helical" evidence="1">
    <location>
        <begin position="87"/>
        <end position="107"/>
    </location>
</feature>
<organism evidence="2 3">
    <name type="scientific">Zhengella mangrovi</name>
    <dbReference type="NCBI Taxonomy" id="1982044"/>
    <lineage>
        <taxon>Bacteria</taxon>
        <taxon>Pseudomonadati</taxon>
        <taxon>Pseudomonadota</taxon>
        <taxon>Alphaproteobacteria</taxon>
        <taxon>Hyphomicrobiales</taxon>
        <taxon>Notoacmeibacteraceae</taxon>
        <taxon>Zhengella</taxon>
    </lineage>
</organism>
<evidence type="ECO:0000256" key="1">
    <source>
        <dbReference type="SAM" id="Phobius"/>
    </source>
</evidence>
<name>A0A2G1QQX7_9HYPH</name>
<dbReference type="AlphaFoldDB" id="A0A2G1QQX7"/>
<keyword evidence="3" id="KW-1185">Reference proteome</keyword>
<dbReference type="EMBL" id="PDVP01000002">
    <property type="protein sequence ID" value="PHP67905.1"/>
    <property type="molecule type" value="Genomic_DNA"/>
</dbReference>
<keyword evidence="1" id="KW-0472">Membrane</keyword>
<keyword evidence="1" id="KW-0812">Transmembrane</keyword>
<evidence type="ECO:0000313" key="2">
    <source>
        <dbReference type="EMBL" id="PHP67905.1"/>
    </source>
</evidence>
<evidence type="ECO:0008006" key="4">
    <source>
        <dbReference type="Google" id="ProtNLM"/>
    </source>
</evidence>
<feature type="transmembrane region" description="Helical" evidence="1">
    <location>
        <begin position="53"/>
        <end position="75"/>
    </location>
</feature>
<reference evidence="2 3" key="1">
    <citation type="submission" date="2017-10" db="EMBL/GenBank/DDBJ databases">
        <title>Sedimentibacterium mangrovi gen. nov., sp. nov., a novel member of family Phyllobacteriacea isolated from mangrove sediment.</title>
        <authorList>
            <person name="Liao H."/>
            <person name="Tian Y."/>
        </authorList>
    </citation>
    <scope>NUCLEOTIDE SEQUENCE [LARGE SCALE GENOMIC DNA]</scope>
    <source>
        <strain evidence="2 3">X9-2-2</strain>
    </source>
</reference>
<evidence type="ECO:0000313" key="3">
    <source>
        <dbReference type="Proteomes" id="UP000221168"/>
    </source>
</evidence>
<keyword evidence="1" id="KW-1133">Transmembrane helix</keyword>
<feature type="transmembrane region" description="Helical" evidence="1">
    <location>
        <begin position="119"/>
        <end position="139"/>
    </location>
</feature>
<accession>A0A2G1QQX7</accession>
<gene>
    <name evidence="2" type="ORF">CSC94_04280</name>
</gene>
<comment type="caution">
    <text evidence="2">The sequence shown here is derived from an EMBL/GenBank/DDBJ whole genome shotgun (WGS) entry which is preliminary data.</text>
</comment>